<dbReference type="CDD" id="cd08547">
    <property type="entry name" value="Type_II_cohesin"/>
    <property type="match status" value="1"/>
</dbReference>
<dbReference type="PROSITE" id="PS51272">
    <property type="entry name" value="SLH"/>
    <property type="match status" value="3"/>
</dbReference>
<dbReference type="InterPro" id="IPR001119">
    <property type="entry name" value="SLH_dom"/>
</dbReference>
<accession>A0A9X2MV38</accession>
<dbReference type="InterPro" id="IPR051465">
    <property type="entry name" value="Cell_Envelope_Struct_Comp"/>
</dbReference>
<dbReference type="Gene3D" id="2.60.40.680">
    <property type="match status" value="1"/>
</dbReference>
<dbReference type="Pfam" id="PF00395">
    <property type="entry name" value="SLH"/>
    <property type="match status" value="3"/>
</dbReference>
<dbReference type="PANTHER" id="PTHR43308:SF5">
    <property type="entry name" value="S-LAYER PROTEIN _ PEPTIDOGLYCAN ENDO-BETA-N-ACETYLGLUCOSAMINIDASE"/>
    <property type="match status" value="1"/>
</dbReference>
<dbReference type="AlphaFoldDB" id="A0A9X2MV38"/>
<dbReference type="InterPro" id="IPR008965">
    <property type="entry name" value="CBM2/CBM3_carb-bd_dom_sf"/>
</dbReference>
<feature type="domain" description="SLH" evidence="2">
    <location>
        <begin position="276"/>
        <end position="336"/>
    </location>
</feature>
<gene>
    <name evidence="3" type="ORF">NQZ67_27275</name>
</gene>
<evidence type="ECO:0000259" key="2">
    <source>
        <dbReference type="PROSITE" id="PS51272"/>
    </source>
</evidence>
<dbReference type="GO" id="GO:0030246">
    <property type="term" value="F:carbohydrate binding"/>
    <property type="evidence" value="ECO:0007669"/>
    <property type="project" value="InterPro"/>
</dbReference>
<feature type="domain" description="SLH" evidence="2">
    <location>
        <begin position="151"/>
        <end position="210"/>
    </location>
</feature>
<evidence type="ECO:0000313" key="3">
    <source>
        <dbReference type="EMBL" id="MCR2807596.1"/>
    </source>
</evidence>
<proteinExistence type="predicted"/>
<feature type="signal peptide" evidence="1">
    <location>
        <begin position="1"/>
        <end position="27"/>
    </location>
</feature>
<dbReference type="PANTHER" id="PTHR43308">
    <property type="entry name" value="OUTER MEMBRANE PROTEIN ALPHA-RELATED"/>
    <property type="match status" value="1"/>
</dbReference>
<evidence type="ECO:0000313" key="4">
    <source>
        <dbReference type="Proteomes" id="UP001141950"/>
    </source>
</evidence>
<keyword evidence="1" id="KW-0732">Signal</keyword>
<dbReference type="EMBL" id="JANIPJ010000029">
    <property type="protein sequence ID" value="MCR2807596.1"/>
    <property type="molecule type" value="Genomic_DNA"/>
</dbReference>
<feature type="chain" id="PRO_5040865196" evidence="1">
    <location>
        <begin position="28"/>
        <end position="336"/>
    </location>
</feature>
<protein>
    <submittedName>
        <fullName evidence="3">S-layer homology domain-containing protein</fullName>
    </submittedName>
</protein>
<evidence type="ECO:0000256" key="1">
    <source>
        <dbReference type="SAM" id="SignalP"/>
    </source>
</evidence>
<feature type="domain" description="SLH" evidence="2">
    <location>
        <begin position="211"/>
        <end position="274"/>
    </location>
</feature>
<organism evidence="3 4">
    <name type="scientific">Paenibacillus soyae</name>
    <dbReference type="NCBI Taxonomy" id="2969249"/>
    <lineage>
        <taxon>Bacteria</taxon>
        <taxon>Bacillati</taxon>
        <taxon>Bacillota</taxon>
        <taxon>Bacilli</taxon>
        <taxon>Bacillales</taxon>
        <taxon>Paenibacillaceae</taxon>
        <taxon>Paenibacillus</taxon>
    </lineage>
</organism>
<sequence length="336" mass="35850">MSKYLRKTKVMLLLLVFSLMLPVMVQAAASAPTLELRTSYSNGQARVIIYGRNLNDLYAYHFFLSHDAGKVKLKQAKSGNAGFGIAPKTAEGKIEFAFTKVGPIEGLNGNAELAELTFEFVSPGMSQLVLDSAELVDSKLDKRTAKPVLSQPLFHFADLGGHWSESAVYEAAASGFVSGYSDGTFQPERKVTRAEFTVMLAKSLGSAPGERTAFADDSGLPEWARGYIAAAAAEGWISGYADGTFRPDRLMSREEMTVVAMRAAGLPAAAEAETDFTDDETISDWASGFVAAAVKQGIVAGKGDGTFQPGGDSTRAQAVTVIGRLFEKGGVMKDDL</sequence>
<name>A0A9X2MV38_9BACL</name>
<dbReference type="RefSeq" id="WP_257452210.1">
    <property type="nucleotide sequence ID" value="NZ_JANIPJ010000029.1"/>
</dbReference>
<dbReference type="Proteomes" id="UP001141950">
    <property type="component" value="Unassembled WGS sequence"/>
</dbReference>
<reference evidence="3" key="1">
    <citation type="submission" date="2022-08" db="EMBL/GenBank/DDBJ databases">
        <title>The genomic sequence of strain Paenibacillus sp. SCIV0701.</title>
        <authorList>
            <person name="Zhao H."/>
        </authorList>
    </citation>
    <scope>NUCLEOTIDE SEQUENCE</scope>
    <source>
        <strain evidence="3">SCIV0701</strain>
    </source>
</reference>
<dbReference type="SUPFAM" id="SSF49384">
    <property type="entry name" value="Carbohydrate-binding domain"/>
    <property type="match status" value="1"/>
</dbReference>
<keyword evidence="4" id="KW-1185">Reference proteome</keyword>
<comment type="caution">
    <text evidence="3">The sequence shown here is derived from an EMBL/GenBank/DDBJ whole genome shotgun (WGS) entry which is preliminary data.</text>
</comment>